<evidence type="ECO:0000256" key="1">
    <source>
        <dbReference type="SAM" id="Phobius"/>
    </source>
</evidence>
<protein>
    <recommendedName>
        <fullName evidence="4">Transmembrane protein</fullName>
    </recommendedName>
</protein>
<evidence type="ECO:0000313" key="3">
    <source>
        <dbReference type="Proteomes" id="UP000664859"/>
    </source>
</evidence>
<dbReference type="Proteomes" id="UP000664859">
    <property type="component" value="Unassembled WGS sequence"/>
</dbReference>
<gene>
    <name evidence="2" type="ORF">JKP88DRAFT_233656</name>
</gene>
<name>A0A836CKP5_9STRA</name>
<evidence type="ECO:0000313" key="2">
    <source>
        <dbReference type="EMBL" id="KAG5188964.1"/>
    </source>
</evidence>
<keyword evidence="1" id="KW-0812">Transmembrane</keyword>
<sequence length="279" mass="29531">MRDCRATWVAYKWGVVDSSAEVPATTGAELLHQLPVNWVNISDSAVGLGIESGRSTNMGTGFSGYAPPRPTDIHAAAESVLRLATGSIGEQLVLEVAKADETLTWTGSLVVLSTTLVAVLATYAGRKDIQHIVLKATPLCLAKSAVVLASLVAVALPAVMVAIGEVKARGNNPDGTTAAISWVYADAAVDNGYRLVAAVSTTFTAEYDAFAWVLVWVNLAVSLVATVIIAYVVLQLTPTTLRSKLPVLARRATITESQQPRRSHSTNNFDMLEEVAPCV</sequence>
<organism evidence="2 3">
    <name type="scientific">Tribonema minus</name>
    <dbReference type="NCBI Taxonomy" id="303371"/>
    <lineage>
        <taxon>Eukaryota</taxon>
        <taxon>Sar</taxon>
        <taxon>Stramenopiles</taxon>
        <taxon>Ochrophyta</taxon>
        <taxon>PX clade</taxon>
        <taxon>Xanthophyceae</taxon>
        <taxon>Tribonematales</taxon>
        <taxon>Tribonemataceae</taxon>
        <taxon>Tribonema</taxon>
    </lineage>
</organism>
<dbReference type="EMBL" id="JAFCMP010000059">
    <property type="protein sequence ID" value="KAG5188964.1"/>
    <property type="molecule type" value="Genomic_DNA"/>
</dbReference>
<reference evidence="2" key="1">
    <citation type="submission" date="2021-02" db="EMBL/GenBank/DDBJ databases">
        <title>First Annotated Genome of the Yellow-green Alga Tribonema minus.</title>
        <authorList>
            <person name="Mahan K.M."/>
        </authorList>
    </citation>
    <scope>NUCLEOTIDE SEQUENCE</scope>
    <source>
        <strain evidence="2">UTEX B ZZ1240</strain>
    </source>
</reference>
<accession>A0A836CKP5</accession>
<proteinExistence type="predicted"/>
<keyword evidence="1" id="KW-0472">Membrane</keyword>
<evidence type="ECO:0008006" key="4">
    <source>
        <dbReference type="Google" id="ProtNLM"/>
    </source>
</evidence>
<keyword evidence="3" id="KW-1185">Reference proteome</keyword>
<keyword evidence="1" id="KW-1133">Transmembrane helix</keyword>
<feature type="transmembrane region" description="Helical" evidence="1">
    <location>
        <begin position="103"/>
        <end position="124"/>
    </location>
</feature>
<comment type="caution">
    <text evidence="2">The sequence shown here is derived from an EMBL/GenBank/DDBJ whole genome shotgun (WGS) entry which is preliminary data.</text>
</comment>
<feature type="transmembrane region" description="Helical" evidence="1">
    <location>
        <begin position="145"/>
        <end position="164"/>
    </location>
</feature>
<dbReference type="AlphaFoldDB" id="A0A836CKP5"/>
<feature type="transmembrane region" description="Helical" evidence="1">
    <location>
        <begin position="209"/>
        <end position="234"/>
    </location>
</feature>